<gene>
    <name evidence="2" type="ORF">KI387_043797</name>
</gene>
<comment type="caution">
    <text evidence="2">The sequence shown here is derived from an EMBL/GenBank/DDBJ whole genome shotgun (WGS) entry which is preliminary data.</text>
</comment>
<organism evidence="2 3">
    <name type="scientific">Taxus chinensis</name>
    <name type="common">Chinese yew</name>
    <name type="synonym">Taxus wallichiana var. chinensis</name>
    <dbReference type="NCBI Taxonomy" id="29808"/>
    <lineage>
        <taxon>Eukaryota</taxon>
        <taxon>Viridiplantae</taxon>
        <taxon>Streptophyta</taxon>
        <taxon>Embryophyta</taxon>
        <taxon>Tracheophyta</taxon>
        <taxon>Spermatophyta</taxon>
        <taxon>Pinopsida</taxon>
        <taxon>Pinidae</taxon>
        <taxon>Conifers II</taxon>
        <taxon>Cupressales</taxon>
        <taxon>Taxaceae</taxon>
        <taxon>Taxus</taxon>
    </lineage>
</organism>
<accession>A0AA38FNT9</accession>
<feature type="compositionally biased region" description="Basic and acidic residues" evidence="1">
    <location>
        <begin position="41"/>
        <end position="57"/>
    </location>
</feature>
<dbReference type="Proteomes" id="UP000824469">
    <property type="component" value="Unassembled WGS sequence"/>
</dbReference>
<name>A0AA38FNT9_TAXCH</name>
<sequence length="349" mass="40757">MAVWKDLNVGFMKEMFTNMVKQQEATNLYLSQLTQNLNQSRSRDNKEHGENSDKGRPIEVIDEDSCWRKYQSLSKGFRDNMSFPDYCMMKIGSKPKQDHHMLVLELQKNSFVEEASRQKGMISIEQNNCISETLLVREIIPAQEKKFVYASKEDVMETLKRCEEGNSRARAARLIATQARQHLQEFKEKMWANDARKPTPMKEDSMEQLEHEEEPHMDTGVKLQPTVISKPATFDQLSDTFNRHSGNNVGDSSTYVYLEHTEDIDGLERYEGHTNVSYLLLPIPIYFHHEMHGKVDDEVFIMEFVGPLLQLCVYEHLEDDIWWQVVAHLTDTRAHGHYKLWDPGNMWPL</sequence>
<dbReference type="AlphaFoldDB" id="A0AA38FNT9"/>
<dbReference type="EMBL" id="JAHRHJ020000008">
    <property type="protein sequence ID" value="KAH9307125.1"/>
    <property type="molecule type" value="Genomic_DNA"/>
</dbReference>
<evidence type="ECO:0000256" key="1">
    <source>
        <dbReference type="SAM" id="MobiDB-lite"/>
    </source>
</evidence>
<keyword evidence="3" id="KW-1185">Reference proteome</keyword>
<feature type="region of interest" description="Disordered" evidence="1">
    <location>
        <begin position="37"/>
        <end position="57"/>
    </location>
</feature>
<evidence type="ECO:0000313" key="3">
    <source>
        <dbReference type="Proteomes" id="UP000824469"/>
    </source>
</evidence>
<reference evidence="2 3" key="1">
    <citation type="journal article" date="2021" name="Nat. Plants">
        <title>The Taxus genome provides insights into paclitaxel biosynthesis.</title>
        <authorList>
            <person name="Xiong X."/>
            <person name="Gou J."/>
            <person name="Liao Q."/>
            <person name="Li Y."/>
            <person name="Zhou Q."/>
            <person name="Bi G."/>
            <person name="Li C."/>
            <person name="Du R."/>
            <person name="Wang X."/>
            <person name="Sun T."/>
            <person name="Guo L."/>
            <person name="Liang H."/>
            <person name="Lu P."/>
            <person name="Wu Y."/>
            <person name="Zhang Z."/>
            <person name="Ro D.K."/>
            <person name="Shang Y."/>
            <person name="Huang S."/>
            <person name="Yan J."/>
        </authorList>
    </citation>
    <scope>NUCLEOTIDE SEQUENCE [LARGE SCALE GENOMIC DNA]</scope>
    <source>
        <strain evidence="2">Ta-2019</strain>
    </source>
</reference>
<evidence type="ECO:0000313" key="2">
    <source>
        <dbReference type="EMBL" id="KAH9307125.1"/>
    </source>
</evidence>
<protein>
    <submittedName>
        <fullName evidence="2">Uncharacterized protein</fullName>
    </submittedName>
</protein>
<proteinExistence type="predicted"/>